<accession>A0A0V1LBM9</accession>
<evidence type="ECO:0000313" key="2">
    <source>
        <dbReference type="Proteomes" id="UP000054721"/>
    </source>
</evidence>
<proteinExistence type="predicted"/>
<reference evidence="1 2" key="1">
    <citation type="submission" date="2015-05" db="EMBL/GenBank/DDBJ databases">
        <title>Evolution of Trichinella species and genotypes.</title>
        <authorList>
            <person name="Korhonen P.K."/>
            <person name="Edoardo P."/>
            <person name="Giuseppe L.R."/>
            <person name="Gasser R.B."/>
        </authorList>
    </citation>
    <scope>NUCLEOTIDE SEQUENCE [LARGE SCALE GENOMIC DNA]</scope>
    <source>
        <strain evidence="1">ISS10</strain>
    </source>
</reference>
<dbReference type="EMBL" id="JYDW01000088">
    <property type="protein sequence ID" value="KRZ56759.1"/>
    <property type="molecule type" value="Genomic_DNA"/>
</dbReference>
<comment type="caution">
    <text evidence="1">The sequence shown here is derived from an EMBL/GenBank/DDBJ whole genome shotgun (WGS) entry which is preliminary data.</text>
</comment>
<gene>
    <name evidence="1" type="ORF">T02_14875</name>
</gene>
<sequence length="85" mass="9627">MHFNGGPTAECVKIMSSTMENDHQVGISQQDAPFVEGRTFEMYEIQEKLDDYNSIMLVALKYDICKRRVGIGALLVIVNIEEEIC</sequence>
<name>A0A0V1LBM9_9BILA</name>
<evidence type="ECO:0000313" key="1">
    <source>
        <dbReference type="EMBL" id="KRZ56759.1"/>
    </source>
</evidence>
<dbReference type="AlphaFoldDB" id="A0A0V1LBM9"/>
<protein>
    <submittedName>
        <fullName evidence="1">Uncharacterized protein</fullName>
    </submittedName>
</protein>
<organism evidence="1 2">
    <name type="scientific">Trichinella nativa</name>
    <dbReference type="NCBI Taxonomy" id="6335"/>
    <lineage>
        <taxon>Eukaryota</taxon>
        <taxon>Metazoa</taxon>
        <taxon>Ecdysozoa</taxon>
        <taxon>Nematoda</taxon>
        <taxon>Enoplea</taxon>
        <taxon>Dorylaimia</taxon>
        <taxon>Trichinellida</taxon>
        <taxon>Trichinellidae</taxon>
        <taxon>Trichinella</taxon>
    </lineage>
</organism>
<keyword evidence="2" id="KW-1185">Reference proteome</keyword>
<dbReference type="OrthoDB" id="10486008at2759"/>
<dbReference type="Proteomes" id="UP000054721">
    <property type="component" value="Unassembled WGS sequence"/>
</dbReference>